<reference evidence="1 2" key="1">
    <citation type="journal article" date="2012" name="J. Bacteriol.">
        <title>Draft Genome Sequence of the Extremely Halophilic Archaeon Halogranum salarium B-1T.</title>
        <authorList>
            <person name="Kim K.K."/>
            <person name="Lee K.C."/>
            <person name="Lee J.S."/>
        </authorList>
    </citation>
    <scope>NUCLEOTIDE SEQUENCE [LARGE SCALE GENOMIC DNA]</scope>
    <source>
        <strain evidence="1 2">B-1</strain>
    </source>
</reference>
<dbReference type="EMBL" id="ALJD01000008">
    <property type="protein sequence ID" value="EJN58581.1"/>
    <property type="molecule type" value="Genomic_DNA"/>
</dbReference>
<name>J3JEQ9_9EURY</name>
<protein>
    <submittedName>
        <fullName evidence="1">Uncharacterized protein</fullName>
    </submittedName>
</protein>
<comment type="caution">
    <text evidence="1">The sequence shown here is derived from an EMBL/GenBank/DDBJ whole genome shotgun (WGS) entry which is preliminary data.</text>
</comment>
<accession>J3JEQ9</accession>
<proteinExistence type="predicted"/>
<dbReference type="Proteomes" id="UP000007813">
    <property type="component" value="Unassembled WGS sequence"/>
</dbReference>
<gene>
    <name evidence="1" type="ORF">HSB1_30590</name>
</gene>
<organism evidence="1 2">
    <name type="scientific">Halogranum salarium B-1</name>
    <dbReference type="NCBI Taxonomy" id="1210908"/>
    <lineage>
        <taxon>Archaea</taxon>
        <taxon>Methanobacteriati</taxon>
        <taxon>Methanobacteriota</taxon>
        <taxon>Stenosarchaea group</taxon>
        <taxon>Halobacteria</taxon>
        <taxon>Halobacteriales</taxon>
        <taxon>Haloferacaceae</taxon>
    </lineage>
</organism>
<evidence type="ECO:0000313" key="2">
    <source>
        <dbReference type="Proteomes" id="UP000007813"/>
    </source>
</evidence>
<sequence length="38" mass="4103">MTVRDGYAYVSFSDTDGDDCSSSTAANRGDATRYTFQA</sequence>
<evidence type="ECO:0000313" key="1">
    <source>
        <dbReference type="EMBL" id="EJN58581.1"/>
    </source>
</evidence>
<dbReference type="AlphaFoldDB" id="J3JEQ9"/>